<feature type="compositionally biased region" description="Basic residues" evidence="6">
    <location>
        <begin position="838"/>
        <end position="849"/>
    </location>
</feature>
<dbReference type="AlphaFoldDB" id="A0A0D9QIV2"/>
<comment type="similarity">
    <text evidence="2">Belongs to the autoinducer-2 exporter (AI-2E) (TC 2.A.86) family.</text>
</comment>
<feature type="transmembrane region" description="Helical" evidence="7">
    <location>
        <begin position="216"/>
        <end position="234"/>
    </location>
</feature>
<evidence type="ECO:0000256" key="4">
    <source>
        <dbReference type="ARBA" id="ARBA00022989"/>
    </source>
</evidence>
<reference evidence="8 9" key="1">
    <citation type="submission" date="2014-03" db="EMBL/GenBank/DDBJ databases">
        <title>The Genome Sequence of Plasmodium fragile nilgiri.</title>
        <authorList>
            <consortium name="The Broad Institute Genomics Platform"/>
            <consortium name="The Broad Institute Genome Sequencing Center for Infectious Disease"/>
            <person name="Neafsey D."/>
            <person name="Duraisingh M."/>
            <person name="Young S.K."/>
            <person name="Zeng Q."/>
            <person name="Gargeya S."/>
            <person name="Abouelleil A."/>
            <person name="Alvarado L."/>
            <person name="Chapman S.B."/>
            <person name="Gainer-Dewar J."/>
            <person name="Goldberg J."/>
            <person name="Griggs A."/>
            <person name="Gujja S."/>
            <person name="Hansen M."/>
            <person name="Howarth C."/>
            <person name="Imamovic A."/>
            <person name="Larimer J."/>
            <person name="Pearson M."/>
            <person name="Poon T.W."/>
            <person name="Priest M."/>
            <person name="Roberts A."/>
            <person name="Saif S."/>
            <person name="Shea T."/>
            <person name="Sykes S."/>
            <person name="Wortman J."/>
            <person name="Nusbaum C."/>
            <person name="Birren B."/>
        </authorList>
    </citation>
    <scope>NUCLEOTIDE SEQUENCE [LARGE SCALE GENOMIC DNA]</scope>
    <source>
        <strain evidence="9">nilgiri</strain>
    </source>
</reference>
<keyword evidence="3 7" id="KW-0812">Transmembrane</keyword>
<dbReference type="RefSeq" id="XP_012336434.1">
    <property type="nucleotide sequence ID" value="XM_012481011.1"/>
</dbReference>
<dbReference type="OrthoDB" id="5970161at2759"/>
<feature type="transmembrane region" description="Helical" evidence="7">
    <location>
        <begin position="246"/>
        <end position="267"/>
    </location>
</feature>
<evidence type="ECO:0000313" key="9">
    <source>
        <dbReference type="Proteomes" id="UP000054561"/>
    </source>
</evidence>
<evidence type="ECO:0000256" key="7">
    <source>
        <dbReference type="SAM" id="Phobius"/>
    </source>
</evidence>
<dbReference type="InterPro" id="IPR002549">
    <property type="entry name" value="AI-2E-like"/>
</dbReference>
<comment type="subcellular location">
    <subcellularLocation>
        <location evidence="1">Membrane</location>
        <topology evidence="1">Multi-pass membrane protein</topology>
    </subcellularLocation>
</comment>
<protein>
    <submittedName>
        <fullName evidence="8">Uncharacterized protein</fullName>
    </submittedName>
</protein>
<feature type="transmembrane region" description="Helical" evidence="7">
    <location>
        <begin position="14"/>
        <end position="34"/>
    </location>
</feature>
<dbReference type="EMBL" id="KQ001682">
    <property type="protein sequence ID" value="KJP86995.1"/>
    <property type="molecule type" value="Genomic_DNA"/>
</dbReference>
<evidence type="ECO:0000256" key="6">
    <source>
        <dbReference type="SAM" id="MobiDB-lite"/>
    </source>
</evidence>
<feature type="transmembrane region" description="Helical" evidence="7">
    <location>
        <begin position="804"/>
        <end position="829"/>
    </location>
</feature>
<feature type="transmembrane region" description="Helical" evidence="7">
    <location>
        <begin position="655"/>
        <end position="670"/>
    </location>
</feature>
<proteinExistence type="inferred from homology"/>
<dbReference type="GeneID" id="24268708"/>
<dbReference type="OMA" id="PIIYVPT"/>
<feature type="transmembrane region" description="Helical" evidence="7">
    <location>
        <begin position="739"/>
        <end position="761"/>
    </location>
</feature>
<name>A0A0D9QIV2_PLAFR</name>
<feature type="transmembrane region" description="Helical" evidence="7">
    <location>
        <begin position="712"/>
        <end position="733"/>
    </location>
</feature>
<dbReference type="Proteomes" id="UP000054561">
    <property type="component" value="Unassembled WGS sequence"/>
</dbReference>
<dbReference type="PANTHER" id="PTHR21716:SF4">
    <property type="entry name" value="TRANSMEMBRANE PROTEIN 245"/>
    <property type="match status" value="1"/>
</dbReference>
<feature type="compositionally biased region" description="Basic and acidic residues" evidence="6">
    <location>
        <begin position="850"/>
        <end position="864"/>
    </location>
</feature>
<feature type="compositionally biased region" description="Low complexity" evidence="6">
    <location>
        <begin position="867"/>
        <end position="876"/>
    </location>
</feature>
<feature type="transmembrane region" description="Helical" evidence="7">
    <location>
        <begin position="768"/>
        <end position="784"/>
    </location>
</feature>
<dbReference type="VEuPathDB" id="PlasmoDB:AK88_03394"/>
<organism evidence="8 9">
    <name type="scientific">Plasmodium fragile</name>
    <dbReference type="NCBI Taxonomy" id="5857"/>
    <lineage>
        <taxon>Eukaryota</taxon>
        <taxon>Sar</taxon>
        <taxon>Alveolata</taxon>
        <taxon>Apicomplexa</taxon>
        <taxon>Aconoidasida</taxon>
        <taxon>Haemosporida</taxon>
        <taxon>Plasmodiidae</taxon>
        <taxon>Plasmodium</taxon>
        <taxon>Plasmodium (Plasmodium)</taxon>
    </lineage>
</organism>
<keyword evidence="5 7" id="KW-0472">Membrane</keyword>
<evidence type="ECO:0000256" key="1">
    <source>
        <dbReference type="ARBA" id="ARBA00004141"/>
    </source>
</evidence>
<evidence type="ECO:0000256" key="5">
    <source>
        <dbReference type="ARBA" id="ARBA00023136"/>
    </source>
</evidence>
<sequence length="1082" mass="125664">MNKGNLFKDETEKAIVHFIVYLIGILLVLCVYYNYIILKYYFYSLFWAFIVSIPLHHVKVKLSEVLRKKFLRKRRKAKGVISQRRESDDVGAAECAAREAVPFGETPHSLQPLQQRDQLNLCTPDSTLSTYAQSSHVKEFDKTKRRPDFITQGSISNKYKKKLHRIVKNVKKELDIYLYMFMLLIKPIYKRGEKGEKKENLTNDLENYEQRNASEIYFLVLHRLILFYILREFFFKYKEFLLTIGAFIYFFFFSYKIVKAIWSAYFYSLSKKYYTKWCRQFSFDYVYFYRHYMNDLLTVLIIIFSIIIFSAISILFIVNIYGESLYIINSINAYLSSNFRNAAIFKNFRKFYRKPGKGDIEDLYELVNLNKVPFLSNKTLTSISGHLKRAFDIYQHMYAHTFLKNGTRHISACCLPLLLGRLALLVAGPDLGSIQRHTLHLLEHKKDKKFPLPKSGEECSVEACLNEVDDSRASFSFKRFVRSVSQYIFLFSNRTRDLTNEQGSTSVYYPGDGRTNGAARRIVFNTIFGITPGGISEAHQRCSAEWGEFCKGGGGNAKVGGWGRSAGEQKIVQSDGWTPNTVQHGTPLYDPQKEKNFKFKEFIGYLNNLFSSRKKIEDVGKLTKHLIFNNSYGLIKIMFFFLLIFFNFFMYTFDAIVQGIIFFTALYYLISSRKSALSYVNDILLVVDPSSIFFYNITMNLKAIITCTLKRVYFYTLYIWLVFSFFEFPIIYVPTLGCIILSLIPIISPEIVILVIVVHLWIIQKKKVVSSVLFAINFFVYLYFTTSIYTEIPHTHAWLVSLSLFLSISTFGSKGLILGPLIGSIPLILHQIAIHKNRSTKGKKRKRRARAESGAECTRSERRSIRSSRLSRLSSSKGTPDAPHATHVSGDMHAAGGEMSTPTVSHKYTPRMECRKVEKNAEEDSNAATKVPYKMGHEVPSNRISQMERRKTLLWKNKLNNLYKIIEINKSYIDSYERHDRRNSCSQCMQNCVQNGSLNQEQHGSYLDLLYTEENKLALYIYKRDKGNKWDRKSKHNNFSKRESKGRLKHHVACTRFRRLGNLCDNIQNNLTHLFKYMTSDS</sequence>
<dbReference type="GO" id="GO:0016020">
    <property type="term" value="C:membrane"/>
    <property type="evidence" value="ECO:0007669"/>
    <property type="project" value="UniProtKB-SubCell"/>
</dbReference>
<evidence type="ECO:0000256" key="2">
    <source>
        <dbReference type="ARBA" id="ARBA00009773"/>
    </source>
</evidence>
<evidence type="ECO:0000313" key="8">
    <source>
        <dbReference type="EMBL" id="KJP86995.1"/>
    </source>
</evidence>
<keyword evidence="4 7" id="KW-1133">Transmembrane helix</keyword>
<feature type="region of interest" description="Disordered" evidence="6">
    <location>
        <begin position="838"/>
        <end position="910"/>
    </location>
</feature>
<feature type="transmembrane region" description="Helical" evidence="7">
    <location>
        <begin position="296"/>
        <end position="321"/>
    </location>
</feature>
<gene>
    <name evidence="8" type="ORF">AK88_03394</name>
</gene>
<keyword evidence="9" id="KW-1185">Reference proteome</keyword>
<evidence type="ECO:0000256" key="3">
    <source>
        <dbReference type="ARBA" id="ARBA00022692"/>
    </source>
</evidence>
<accession>A0A0D9QIV2</accession>
<dbReference type="PANTHER" id="PTHR21716">
    <property type="entry name" value="TRANSMEMBRANE PROTEIN"/>
    <property type="match status" value="1"/>
</dbReference>